<gene>
    <name evidence="1" type="ORF">PYX00_000060</name>
</gene>
<protein>
    <submittedName>
        <fullName evidence="1">Uncharacterized protein</fullName>
    </submittedName>
</protein>
<dbReference type="AlphaFoldDB" id="A0AAW2I705"/>
<proteinExistence type="predicted"/>
<accession>A0AAW2I705</accession>
<sequence>MSFSCRNVHDIKLTTRCKTIGSWIYRLFTAPHGVRNEGLSSEGAVHPKVQEEKQETIRATYIKCIAVIAVDVPDFSTTPSIPLDFILIFDNNKVNVETIALRVEDLISEKFCLFHEQNMTSLAEDLMACLVTGREVRLVLKTEFTDVSLENIIVKKLGFRRVKLFNDEYFIKDKGFLLGTVLSVKRVFGDLTSWNLNATVRRVNIGTLMLRLGTTGGGTIRRWEGPGNQGTIFRDCLLQEKGDENITKEG</sequence>
<dbReference type="EMBL" id="JARGDH010000001">
    <property type="protein sequence ID" value="KAL0278157.1"/>
    <property type="molecule type" value="Genomic_DNA"/>
</dbReference>
<name>A0AAW2I705_9NEOP</name>
<evidence type="ECO:0000313" key="1">
    <source>
        <dbReference type="EMBL" id="KAL0278157.1"/>
    </source>
</evidence>
<reference evidence="1" key="1">
    <citation type="journal article" date="2024" name="Gigascience">
        <title>Chromosome-level genome of the poultry shaft louse Menopon gallinae provides insight into the host-switching and adaptive evolution of parasitic lice.</title>
        <authorList>
            <person name="Xu Y."/>
            <person name="Ma L."/>
            <person name="Liu S."/>
            <person name="Liang Y."/>
            <person name="Liu Q."/>
            <person name="He Z."/>
            <person name="Tian L."/>
            <person name="Duan Y."/>
            <person name="Cai W."/>
            <person name="Li H."/>
            <person name="Song F."/>
        </authorList>
    </citation>
    <scope>NUCLEOTIDE SEQUENCE</scope>
    <source>
        <strain evidence="1">Cailab_2023a</strain>
    </source>
</reference>
<organism evidence="1">
    <name type="scientific">Menopon gallinae</name>
    <name type="common">poultry shaft louse</name>
    <dbReference type="NCBI Taxonomy" id="328185"/>
    <lineage>
        <taxon>Eukaryota</taxon>
        <taxon>Metazoa</taxon>
        <taxon>Ecdysozoa</taxon>
        <taxon>Arthropoda</taxon>
        <taxon>Hexapoda</taxon>
        <taxon>Insecta</taxon>
        <taxon>Pterygota</taxon>
        <taxon>Neoptera</taxon>
        <taxon>Paraneoptera</taxon>
        <taxon>Psocodea</taxon>
        <taxon>Troctomorpha</taxon>
        <taxon>Phthiraptera</taxon>
        <taxon>Amblycera</taxon>
        <taxon>Menoponidae</taxon>
        <taxon>Menopon</taxon>
    </lineage>
</organism>
<comment type="caution">
    <text evidence="1">The sequence shown here is derived from an EMBL/GenBank/DDBJ whole genome shotgun (WGS) entry which is preliminary data.</text>
</comment>